<accession>A0A4U5WF83</accession>
<keyword evidence="7" id="KW-1185">Reference proteome</keyword>
<dbReference type="Pfam" id="PF13385">
    <property type="entry name" value="Laminin_G_3"/>
    <property type="match status" value="2"/>
</dbReference>
<feature type="domain" description="LamG-like jellyroll fold" evidence="5">
    <location>
        <begin position="1092"/>
        <end position="1257"/>
    </location>
</feature>
<name>A0A4U5WF83_STRLS</name>
<dbReference type="Gene3D" id="2.60.120.200">
    <property type="match status" value="2"/>
</dbReference>
<dbReference type="SUPFAM" id="SSF49899">
    <property type="entry name" value="Concanavalin A-like lectins/glucanases"/>
    <property type="match status" value="2"/>
</dbReference>
<protein>
    <submittedName>
        <fullName evidence="6">LamG domain-containing protein</fullName>
    </submittedName>
</protein>
<keyword evidence="1" id="KW-0732">Signal</keyword>
<evidence type="ECO:0000256" key="1">
    <source>
        <dbReference type="ARBA" id="ARBA00022729"/>
    </source>
</evidence>
<comment type="caution">
    <text evidence="6">The sequence shown here is derived from an EMBL/GenBank/DDBJ whole genome shotgun (WGS) entry which is preliminary data.</text>
</comment>
<gene>
    <name evidence="6" type="ORF">E4U91_10655</name>
</gene>
<evidence type="ECO:0000259" key="5">
    <source>
        <dbReference type="SMART" id="SM00560"/>
    </source>
</evidence>
<feature type="compositionally biased region" description="Low complexity" evidence="3">
    <location>
        <begin position="251"/>
        <end position="264"/>
    </location>
</feature>
<feature type="transmembrane region" description="Helical" evidence="4">
    <location>
        <begin position="16"/>
        <end position="40"/>
    </location>
</feature>
<feature type="compositionally biased region" description="Low complexity" evidence="3">
    <location>
        <begin position="283"/>
        <end position="327"/>
    </location>
</feature>
<keyword evidence="4" id="KW-0812">Transmembrane</keyword>
<dbReference type="InterPro" id="IPR042837">
    <property type="entry name" value="PTX3"/>
</dbReference>
<dbReference type="InterPro" id="IPR013320">
    <property type="entry name" value="ConA-like_dom_sf"/>
</dbReference>
<dbReference type="GO" id="GO:0006955">
    <property type="term" value="P:immune response"/>
    <property type="evidence" value="ECO:0007669"/>
    <property type="project" value="InterPro"/>
</dbReference>
<evidence type="ECO:0000256" key="4">
    <source>
        <dbReference type="SAM" id="Phobius"/>
    </source>
</evidence>
<evidence type="ECO:0000256" key="2">
    <source>
        <dbReference type="ARBA" id="ARBA00023157"/>
    </source>
</evidence>
<dbReference type="EMBL" id="SZNQ01000001">
    <property type="protein sequence ID" value="TKT00544.1"/>
    <property type="molecule type" value="Genomic_DNA"/>
</dbReference>
<organism evidence="6 7">
    <name type="scientific">Streptomyces lasalocidi</name>
    <name type="common">Streptomyces lasaliensis</name>
    <dbReference type="NCBI Taxonomy" id="324833"/>
    <lineage>
        <taxon>Bacteria</taxon>
        <taxon>Bacillati</taxon>
        <taxon>Actinomycetota</taxon>
        <taxon>Actinomycetes</taxon>
        <taxon>Kitasatosporales</taxon>
        <taxon>Streptomycetaceae</taxon>
        <taxon>Streptomyces</taxon>
    </lineage>
</organism>
<reference evidence="6 7" key="1">
    <citation type="submission" date="2019-04" db="EMBL/GenBank/DDBJ databases">
        <title>Streptomyces lasaliensis sp. nov., an Actinomycete isolated from soil which produces the polyether antibiotic lasalocid.</title>
        <authorList>
            <person name="Erwin G."/>
            <person name="Haber C."/>
        </authorList>
    </citation>
    <scope>NUCLEOTIDE SEQUENCE [LARGE SCALE GENOMIC DNA]</scope>
    <source>
        <strain evidence="6 7">X-537</strain>
    </source>
</reference>
<evidence type="ECO:0000313" key="6">
    <source>
        <dbReference type="EMBL" id="TKT00544.1"/>
    </source>
</evidence>
<dbReference type="SMART" id="SM00560">
    <property type="entry name" value="LamGL"/>
    <property type="match status" value="2"/>
</dbReference>
<dbReference type="PANTHER" id="PTHR46943">
    <property type="entry name" value="PENTRAXIN-RELATED PROTEIN PTX3"/>
    <property type="match status" value="1"/>
</dbReference>
<keyword evidence="4" id="KW-1133">Transmembrane helix</keyword>
<feature type="domain" description="LamG-like jellyroll fold" evidence="5">
    <location>
        <begin position="852"/>
        <end position="992"/>
    </location>
</feature>
<keyword evidence="2" id="KW-1015">Disulfide bond</keyword>
<keyword evidence="4" id="KW-0472">Membrane</keyword>
<dbReference type="AlphaFoldDB" id="A0A4U5WF83"/>
<evidence type="ECO:0000313" key="7">
    <source>
        <dbReference type="Proteomes" id="UP000305929"/>
    </source>
</evidence>
<proteinExistence type="predicted"/>
<sequence>MGGGVFIQARRHRRRYAVWSGAVAAAILGGVVPGLGVGVASAAGDGGASVAADVTPESKASALAAKTGERVGVETATTESSQVFANPDGSFTQEMNAAPVRARKDDGTWAAIDTTLLRGADGSVHSRNTTADLTFSGGGTGKGLVTLEDDGHELTLSWPTALPAPSLDGATATYADVLPDVDLRLTALSTGYTSVLVVRTAEAAENPALATIKMTVAGSDLDIAPTANGGFVARDGDGTPVFDSPAGRMWDSAGDAADVDSAGATTQLARTAPVSPQSAGTSEPTASADPEPTASAPEPATAAAPLPAAHGEPAPTEGPGTGDAAADLPLKVTSNTLEITPDPALLHGEDTVFPLYIDPPTKGIALGDWTALASNGTKYWEFSGDKGVGRCSNYAGYLCASTPYTQRMYFEYPLSSIHGKKILDATLEVYQVWTFSCTPHWYDLSRVDKGISSSTTWSTRPAAVDLMGDRNVAYGRGTLCDPSQPANWVRFSDNVDETNENLTTTLSSYAANKTAEVTFSLTAHDESDAGAWARFRNDAKLSVTYVSYPSVPTEASVQVGTSGKACGTAAVPQVTSDTTPTVYGTVQSVDGSQAQLRAVFEVWKADGSSRAWAATSPPSAWVADNAIRDATSSALAAQTDYKMRAKTQAYYMTDRGVSGVLDSSWSGWCYFRVDTDSPPPPVISSSDGRYQPAATTQPADGVGVTGQFLFTPADTDAATAGIQSDVVSYRWRLNSGAVSAPITVAKGTSTKVGITPNQVGENTIQVWGYDAAGHSSQTGYYSFLVNPGAPPTGVWHADGNGTDATTSTTPHNLTTAATASYNALARGGTAALKLDGTTGYAQTAQPVLDTTKSFSLSAWIRLNDVTRSQTIVSQQATTLSGFALHYSATSKRFAFSRYNSDVAAPTASRSTSLAAPVAGVWTHLTGVYDAVAQTVQLYVNGRAQGAPVSFTSPWAATGPLQIGRFHNSTGYVEYFGGLIDEVHAWSRVLADEEVVKDARLTDTDAGDGTTGDPVSALVAEWNATDTANATGTTIKDNSGYARPLTLSGATLAQITTGADPDTGEVGTTKQTMQLNGTSDYATAAGSLVDDTGSFTATAWITLDPAKFADTTKSYAVQVFGQSGTSQSSWGVWYEQPAGSTQGRWKFGRPATDSAGATWTRNESDSVSAVALNGEPVMVTVVYDAQTTVDTPSGPQLGSLILYVDSARMGNEDDVSFPTPWQGNGSFEVGRAKIDGAAARYFPGTIDSVRVWTGATPTSVIADRWNREQ</sequence>
<dbReference type="OrthoDB" id="176279at2"/>
<evidence type="ECO:0000256" key="3">
    <source>
        <dbReference type="SAM" id="MobiDB-lite"/>
    </source>
</evidence>
<dbReference type="PANTHER" id="PTHR46943:SF1">
    <property type="entry name" value="PENTRAXIN-RELATED PROTEIN PTX3"/>
    <property type="match status" value="1"/>
</dbReference>
<dbReference type="InterPro" id="IPR006558">
    <property type="entry name" value="LamG-like"/>
</dbReference>
<feature type="compositionally biased region" description="Polar residues" evidence="3">
    <location>
        <begin position="265"/>
        <end position="282"/>
    </location>
</feature>
<feature type="region of interest" description="Disordered" evidence="3">
    <location>
        <begin position="234"/>
        <end position="327"/>
    </location>
</feature>
<dbReference type="Proteomes" id="UP000305929">
    <property type="component" value="Unassembled WGS sequence"/>
</dbReference>